<dbReference type="GO" id="GO:0005886">
    <property type="term" value="C:plasma membrane"/>
    <property type="evidence" value="ECO:0007669"/>
    <property type="project" value="UniProtKB-SubCell"/>
</dbReference>
<evidence type="ECO:0000256" key="3">
    <source>
        <dbReference type="ARBA" id="ARBA00022475"/>
    </source>
</evidence>
<feature type="transmembrane region" description="Helical" evidence="10">
    <location>
        <begin position="15"/>
        <end position="37"/>
    </location>
</feature>
<dbReference type="GO" id="GO:0017038">
    <property type="term" value="P:protein import"/>
    <property type="evidence" value="ECO:0007669"/>
    <property type="project" value="TreeGrafter"/>
</dbReference>
<evidence type="ECO:0000256" key="8">
    <source>
        <dbReference type="ARBA" id="ARBA00023136"/>
    </source>
</evidence>
<evidence type="ECO:0000256" key="4">
    <source>
        <dbReference type="ARBA" id="ARBA00022519"/>
    </source>
</evidence>
<keyword evidence="9 10" id="KW-0131">Cell cycle</keyword>
<dbReference type="AlphaFoldDB" id="I3CGS4"/>
<dbReference type="NCBIfam" id="TIGR02796">
    <property type="entry name" value="tolQ"/>
    <property type="match status" value="1"/>
</dbReference>
<dbReference type="EMBL" id="JH600070">
    <property type="protein sequence ID" value="EIJ42817.1"/>
    <property type="molecule type" value="Genomic_DNA"/>
</dbReference>
<evidence type="ECO:0000256" key="2">
    <source>
        <dbReference type="ARBA" id="ARBA00010442"/>
    </source>
</evidence>
<evidence type="ECO:0000256" key="6">
    <source>
        <dbReference type="ARBA" id="ARBA00022692"/>
    </source>
</evidence>
<evidence type="ECO:0000256" key="1">
    <source>
        <dbReference type="ARBA" id="ARBA00004651"/>
    </source>
</evidence>
<keyword evidence="7 10" id="KW-1133">Transmembrane helix</keyword>
<proteinExistence type="inferred from homology"/>
<keyword evidence="8 10" id="KW-0472">Membrane</keyword>
<organism evidence="12 13">
    <name type="scientific">Beggiatoa alba B18LD</name>
    <dbReference type="NCBI Taxonomy" id="395493"/>
    <lineage>
        <taxon>Bacteria</taxon>
        <taxon>Pseudomonadati</taxon>
        <taxon>Pseudomonadota</taxon>
        <taxon>Gammaproteobacteria</taxon>
        <taxon>Thiotrichales</taxon>
        <taxon>Thiotrichaceae</taxon>
        <taxon>Beggiatoa</taxon>
    </lineage>
</organism>
<feature type="transmembrane region" description="Helical" evidence="10">
    <location>
        <begin position="170"/>
        <end position="192"/>
    </location>
</feature>
<dbReference type="OrthoDB" id="9805133at2"/>
<evidence type="ECO:0000256" key="9">
    <source>
        <dbReference type="ARBA" id="ARBA00023306"/>
    </source>
</evidence>
<dbReference type="STRING" id="395493.BegalDRAFT_1945"/>
<comment type="similarity">
    <text evidence="2 10">Belongs to the ExbB/TolQ family.</text>
</comment>
<gene>
    <name evidence="10" type="primary">tolQ</name>
    <name evidence="12" type="ORF">BegalDRAFT_1945</name>
</gene>
<keyword evidence="6 10" id="KW-0812">Transmembrane</keyword>
<dbReference type="Pfam" id="PF01618">
    <property type="entry name" value="MotA_ExbB"/>
    <property type="match status" value="1"/>
</dbReference>
<evidence type="ECO:0000256" key="10">
    <source>
        <dbReference type="HAMAP-Rule" id="MF_02202"/>
    </source>
</evidence>
<dbReference type="Proteomes" id="UP000005744">
    <property type="component" value="Unassembled WGS sequence"/>
</dbReference>
<protein>
    <recommendedName>
        <fullName evidence="10">Tol-Pal system protein TolQ</fullName>
    </recommendedName>
</protein>
<name>I3CGS4_9GAMM</name>
<evidence type="ECO:0000259" key="11">
    <source>
        <dbReference type="Pfam" id="PF01618"/>
    </source>
</evidence>
<reference evidence="12 13" key="1">
    <citation type="submission" date="2011-11" db="EMBL/GenBank/DDBJ databases">
        <title>Improved High-Quality Draft sequence of Beggiatoa alba B18lD.</title>
        <authorList>
            <consortium name="US DOE Joint Genome Institute"/>
            <person name="Lucas S."/>
            <person name="Han J."/>
            <person name="Lapidus A."/>
            <person name="Cheng J.-F."/>
            <person name="Goodwin L."/>
            <person name="Pitluck S."/>
            <person name="Peters L."/>
            <person name="Mikhailova N."/>
            <person name="Held B."/>
            <person name="Detter J.C."/>
            <person name="Han C."/>
            <person name="Tapia R."/>
            <person name="Land M."/>
            <person name="Hauser L."/>
            <person name="Kyrpides N."/>
            <person name="Ivanova N."/>
            <person name="Pagani I."/>
            <person name="Samuel K."/>
            <person name="Teske A."/>
            <person name="Mueller J."/>
            <person name="Woyke T."/>
        </authorList>
    </citation>
    <scope>NUCLEOTIDE SEQUENCE [LARGE SCALE GENOMIC DNA]</scope>
    <source>
        <strain evidence="12 13">B18LD</strain>
    </source>
</reference>
<dbReference type="GO" id="GO:0051301">
    <property type="term" value="P:cell division"/>
    <property type="evidence" value="ECO:0007669"/>
    <property type="project" value="UniProtKB-UniRule"/>
</dbReference>
<dbReference type="InterPro" id="IPR014163">
    <property type="entry name" value="Tol-Pal_TolQ"/>
</dbReference>
<dbReference type="eggNOG" id="COG0811">
    <property type="taxonomic scope" value="Bacteria"/>
</dbReference>
<feature type="domain" description="MotA/TolQ/ExbB proton channel" evidence="11">
    <location>
        <begin position="100"/>
        <end position="207"/>
    </location>
</feature>
<sequence length="271" mass="29811">MADLSILNLVLQASLLVQIVMGLLLLISLYSWTLILSKARQLSMYRRLANEFEDNFWREKDYASLYNRVTGSQNAAEGMASIFVYGYREFFRLRKQPAITPSSLVEGAERAMRVAINKESDSLDSALTPLATVGSVSPYIGLFGTVWGIMHSFHALGGMQQVTLAMVAPGISEALIATAMGLFAAIPAVMAYNHYANEVDHLQNRYDTFLEEFTSLLQRQAHAAPVNNTMGGMNPTVMPTPNNPTASPQPMNMATPMNSMANYSPLMAEDN</sequence>
<keyword evidence="4 10" id="KW-0997">Cell inner membrane</keyword>
<dbReference type="PANTHER" id="PTHR30625">
    <property type="entry name" value="PROTEIN TOLQ"/>
    <property type="match status" value="1"/>
</dbReference>
<evidence type="ECO:0000313" key="12">
    <source>
        <dbReference type="EMBL" id="EIJ42817.1"/>
    </source>
</evidence>
<evidence type="ECO:0000256" key="7">
    <source>
        <dbReference type="ARBA" id="ARBA00022989"/>
    </source>
</evidence>
<dbReference type="InterPro" id="IPR002898">
    <property type="entry name" value="MotA_ExbB_proton_chnl"/>
</dbReference>
<keyword evidence="13" id="KW-1185">Reference proteome</keyword>
<evidence type="ECO:0000313" key="13">
    <source>
        <dbReference type="Proteomes" id="UP000005744"/>
    </source>
</evidence>
<comment type="function">
    <text evidence="10">Part of the Tol-Pal system, which plays a role in outer membrane invagination during cell division and is important for maintaining outer membrane integrity.</text>
</comment>
<comment type="subunit">
    <text evidence="10">The Tol-Pal system is composed of five core proteins: the inner membrane proteins TolA, TolQ and TolR, the periplasmic protein TolB and the outer membrane protein Pal. They form a network linking the inner and outer membranes and the peptidoglycan layer.</text>
</comment>
<feature type="transmembrane region" description="Helical" evidence="10">
    <location>
        <begin position="126"/>
        <end position="150"/>
    </location>
</feature>
<dbReference type="HOGENOM" id="CLU_053325_2_2_6"/>
<keyword evidence="5 10" id="KW-0132">Cell division</keyword>
<dbReference type="HAMAP" id="MF_02202">
    <property type="entry name" value="TolQ"/>
    <property type="match status" value="1"/>
</dbReference>
<dbReference type="InterPro" id="IPR050790">
    <property type="entry name" value="ExbB/TolQ_transport"/>
</dbReference>
<comment type="subcellular location">
    <subcellularLocation>
        <location evidence="10">Cell inner membrane</location>
        <topology evidence="10">Multi-pass membrane protein</topology>
    </subcellularLocation>
    <subcellularLocation>
        <location evidence="1">Cell membrane</location>
        <topology evidence="1">Multi-pass membrane protein</topology>
    </subcellularLocation>
</comment>
<dbReference type="GO" id="GO:0043213">
    <property type="term" value="P:bacteriocin transport"/>
    <property type="evidence" value="ECO:0007669"/>
    <property type="project" value="InterPro"/>
</dbReference>
<dbReference type="PANTHER" id="PTHR30625:SF3">
    <property type="entry name" value="TOL-PAL SYSTEM PROTEIN TOLQ"/>
    <property type="match status" value="1"/>
</dbReference>
<keyword evidence="3 10" id="KW-1003">Cell membrane</keyword>
<accession>I3CGS4</accession>
<evidence type="ECO:0000256" key="5">
    <source>
        <dbReference type="ARBA" id="ARBA00022618"/>
    </source>
</evidence>